<reference evidence="1" key="1">
    <citation type="submission" date="2020-08" db="EMBL/GenBank/DDBJ databases">
        <title>Plant Genome Project.</title>
        <authorList>
            <person name="Zhang R.-G."/>
        </authorList>
    </citation>
    <scope>NUCLEOTIDE SEQUENCE</scope>
    <source>
        <strain evidence="1">WSP0</strain>
        <tissue evidence="1">Leaf</tissue>
    </source>
</reference>
<accession>A0AAV6L8L0</accession>
<dbReference type="AlphaFoldDB" id="A0AAV6L8L0"/>
<sequence length="84" mass="9667">MLLRFRLRYQLLSVSLIHSQIIEEITNIHSSSLFRNCMFAHLVITNLYGLGWPGWEILNLPYMDTILYQGSFVTSSFGSRIVGS</sequence>
<gene>
    <name evidence="1" type="ORF">RHGRI_004330</name>
</gene>
<evidence type="ECO:0000313" key="1">
    <source>
        <dbReference type="EMBL" id="KAG5561261.1"/>
    </source>
</evidence>
<keyword evidence="2" id="KW-1185">Reference proteome</keyword>
<proteinExistence type="predicted"/>
<protein>
    <submittedName>
        <fullName evidence="1">Uncharacterized protein</fullName>
    </submittedName>
</protein>
<dbReference type="EMBL" id="JACTNZ010000002">
    <property type="protein sequence ID" value="KAG5561261.1"/>
    <property type="molecule type" value="Genomic_DNA"/>
</dbReference>
<organism evidence="1 2">
    <name type="scientific">Rhododendron griersonianum</name>
    <dbReference type="NCBI Taxonomy" id="479676"/>
    <lineage>
        <taxon>Eukaryota</taxon>
        <taxon>Viridiplantae</taxon>
        <taxon>Streptophyta</taxon>
        <taxon>Embryophyta</taxon>
        <taxon>Tracheophyta</taxon>
        <taxon>Spermatophyta</taxon>
        <taxon>Magnoliopsida</taxon>
        <taxon>eudicotyledons</taxon>
        <taxon>Gunneridae</taxon>
        <taxon>Pentapetalae</taxon>
        <taxon>asterids</taxon>
        <taxon>Ericales</taxon>
        <taxon>Ericaceae</taxon>
        <taxon>Ericoideae</taxon>
        <taxon>Rhodoreae</taxon>
        <taxon>Rhododendron</taxon>
    </lineage>
</organism>
<evidence type="ECO:0000313" key="2">
    <source>
        <dbReference type="Proteomes" id="UP000823749"/>
    </source>
</evidence>
<dbReference type="Proteomes" id="UP000823749">
    <property type="component" value="Chromosome 2"/>
</dbReference>
<name>A0AAV6L8L0_9ERIC</name>
<comment type="caution">
    <text evidence="1">The sequence shown here is derived from an EMBL/GenBank/DDBJ whole genome shotgun (WGS) entry which is preliminary data.</text>
</comment>